<dbReference type="EMBL" id="GBRH01246991">
    <property type="protein sequence ID" value="JAD50904.1"/>
    <property type="molecule type" value="Transcribed_RNA"/>
</dbReference>
<accession>A0A0A9AGT8</accession>
<organism evidence="1">
    <name type="scientific">Arundo donax</name>
    <name type="common">Giant reed</name>
    <name type="synonym">Donax arundinaceus</name>
    <dbReference type="NCBI Taxonomy" id="35708"/>
    <lineage>
        <taxon>Eukaryota</taxon>
        <taxon>Viridiplantae</taxon>
        <taxon>Streptophyta</taxon>
        <taxon>Embryophyta</taxon>
        <taxon>Tracheophyta</taxon>
        <taxon>Spermatophyta</taxon>
        <taxon>Magnoliopsida</taxon>
        <taxon>Liliopsida</taxon>
        <taxon>Poales</taxon>
        <taxon>Poaceae</taxon>
        <taxon>PACMAD clade</taxon>
        <taxon>Arundinoideae</taxon>
        <taxon>Arundineae</taxon>
        <taxon>Arundo</taxon>
    </lineage>
</organism>
<proteinExistence type="predicted"/>
<sequence length="28" mass="3110">MVTAEIRLGMVPSGSLENLFLCEVNRVM</sequence>
<reference evidence="1" key="1">
    <citation type="submission" date="2014-09" db="EMBL/GenBank/DDBJ databases">
        <authorList>
            <person name="Magalhaes I.L.F."/>
            <person name="Oliveira U."/>
            <person name="Santos F.R."/>
            <person name="Vidigal T.H.D.A."/>
            <person name="Brescovit A.D."/>
            <person name="Santos A.J."/>
        </authorList>
    </citation>
    <scope>NUCLEOTIDE SEQUENCE</scope>
    <source>
        <tissue evidence="1">Shoot tissue taken approximately 20 cm above the soil surface</tissue>
    </source>
</reference>
<evidence type="ECO:0000313" key="1">
    <source>
        <dbReference type="EMBL" id="JAD50904.1"/>
    </source>
</evidence>
<protein>
    <submittedName>
        <fullName evidence="1">Uncharacterized protein</fullName>
    </submittedName>
</protein>
<reference evidence="1" key="2">
    <citation type="journal article" date="2015" name="Data Brief">
        <title>Shoot transcriptome of the giant reed, Arundo donax.</title>
        <authorList>
            <person name="Barrero R.A."/>
            <person name="Guerrero F.D."/>
            <person name="Moolhuijzen P."/>
            <person name="Goolsby J.A."/>
            <person name="Tidwell J."/>
            <person name="Bellgard S.E."/>
            <person name="Bellgard M.I."/>
        </authorList>
    </citation>
    <scope>NUCLEOTIDE SEQUENCE</scope>
    <source>
        <tissue evidence="1">Shoot tissue taken approximately 20 cm above the soil surface</tissue>
    </source>
</reference>
<name>A0A0A9AGT8_ARUDO</name>
<dbReference type="AlphaFoldDB" id="A0A0A9AGT8"/>